<dbReference type="STRING" id="1325335.GCA_001418025_01591"/>
<sequence length="75" mass="8956">MKPNHDDRRDNVEKLQDMVQNTIENIEKAEETMAFASPEEREKIREKNHRREEAIEAMRAEIKDEAKARENGYEL</sequence>
<dbReference type="InterPro" id="IPR017524">
    <property type="entry name" value="SASP_thioredoxin-like"/>
</dbReference>
<proteinExistence type="inferred from homology"/>
<organism evidence="2 3">
    <name type="scientific">Anoxybacillus suryakundensis</name>
    <dbReference type="NCBI Taxonomy" id="1325335"/>
    <lineage>
        <taxon>Bacteria</taxon>
        <taxon>Bacillati</taxon>
        <taxon>Bacillota</taxon>
        <taxon>Bacilli</taxon>
        <taxon>Bacillales</taxon>
        <taxon>Anoxybacillaceae</taxon>
        <taxon>Anoxybacillus</taxon>
    </lineage>
</organism>
<protein>
    <submittedName>
        <fullName evidence="2">Small, acid-soluble spore protein tlp</fullName>
    </submittedName>
</protein>
<dbReference type="OrthoDB" id="1799076at2"/>
<gene>
    <name evidence="2" type="ORF">Ga0061060_108113</name>
</gene>
<evidence type="ECO:0000313" key="3">
    <source>
        <dbReference type="Proteomes" id="UP000182738"/>
    </source>
</evidence>
<dbReference type="Pfam" id="PF19824">
    <property type="entry name" value="Tlp"/>
    <property type="match status" value="1"/>
</dbReference>
<evidence type="ECO:0000256" key="1">
    <source>
        <dbReference type="SAM" id="Coils"/>
    </source>
</evidence>
<keyword evidence="1" id="KW-0175">Coiled coil</keyword>
<dbReference type="AlphaFoldDB" id="A0A0K6GP21"/>
<dbReference type="RefSeq" id="WP_032101795.1">
    <property type="nucleotide sequence ID" value="NZ_BAABDZ010000002.1"/>
</dbReference>
<dbReference type="HAMAP" id="MF_01506">
    <property type="entry name" value="Tlp"/>
    <property type="match status" value="1"/>
</dbReference>
<dbReference type="NCBIfam" id="TIGR03090">
    <property type="entry name" value="SASP_tlp"/>
    <property type="match status" value="1"/>
</dbReference>
<dbReference type="Proteomes" id="UP000182738">
    <property type="component" value="Unassembled WGS sequence"/>
</dbReference>
<dbReference type="EMBL" id="CYGZ01000008">
    <property type="protein sequence ID" value="CUA80281.1"/>
    <property type="molecule type" value="Genomic_DNA"/>
</dbReference>
<feature type="coiled-coil region" evidence="1">
    <location>
        <begin position="9"/>
        <end position="61"/>
    </location>
</feature>
<evidence type="ECO:0000313" key="2">
    <source>
        <dbReference type="EMBL" id="CUA80281.1"/>
    </source>
</evidence>
<reference evidence="3" key="1">
    <citation type="submission" date="2015-08" db="EMBL/GenBank/DDBJ databases">
        <authorList>
            <person name="Varghese N."/>
        </authorList>
    </citation>
    <scope>NUCLEOTIDE SEQUENCE [LARGE SCALE GENOMIC DNA]</scope>
    <source>
        <strain evidence="3">DSM 27374</strain>
    </source>
</reference>
<keyword evidence="3" id="KW-1185">Reference proteome</keyword>
<accession>A0A0K6GP21</accession>
<name>A0A0K6GP21_9BACL</name>